<organism evidence="1 2">
    <name type="scientific">Candidatus Kaiserbacteria bacterium RIFCSPHIGHO2_12_FULL_56_13</name>
    <dbReference type="NCBI Taxonomy" id="1798505"/>
    <lineage>
        <taxon>Bacteria</taxon>
        <taxon>Candidatus Kaiseribacteriota</taxon>
    </lineage>
</organism>
<dbReference type="CDD" id="cd00865">
    <property type="entry name" value="PEBP_bact_arch"/>
    <property type="match status" value="1"/>
</dbReference>
<dbReference type="SUPFAM" id="SSF49777">
    <property type="entry name" value="PEBP-like"/>
    <property type="match status" value="1"/>
</dbReference>
<proteinExistence type="predicted"/>
<dbReference type="Proteomes" id="UP000178392">
    <property type="component" value="Unassembled WGS sequence"/>
</dbReference>
<evidence type="ECO:0008006" key="3">
    <source>
        <dbReference type="Google" id="ProtNLM"/>
    </source>
</evidence>
<sequence>MELTSSVFENGGKIPAKYTCDEDRLLSPPLSISGIPESTASLALIMDDPDVRKEKHPSGVFNHWVLFNIPPDTTEILEGRSVGTAGVNGRGEMGYRGPCPPPEYEPAEHRYIFKLYAIKGDLHFANPPTKQEVLDAIQGKTLAGATLIGRYSRR</sequence>
<dbReference type="PANTHER" id="PTHR30289:SF1">
    <property type="entry name" value="PEBP (PHOSPHATIDYLETHANOLAMINE-BINDING PROTEIN) FAMILY PROTEIN"/>
    <property type="match status" value="1"/>
</dbReference>
<comment type="caution">
    <text evidence="1">The sequence shown here is derived from an EMBL/GenBank/DDBJ whole genome shotgun (WGS) entry which is preliminary data.</text>
</comment>
<dbReference type="InterPro" id="IPR008914">
    <property type="entry name" value="PEBP"/>
</dbReference>
<dbReference type="NCBIfam" id="TIGR00481">
    <property type="entry name" value="YbhB/YbcL family Raf kinase inhibitor-like protein"/>
    <property type="match status" value="1"/>
</dbReference>
<dbReference type="PANTHER" id="PTHR30289">
    <property type="entry name" value="UNCHARACTERIZED PROTEIN YBCL-RELATED"/>
    <property type="match status" value="1"/>
</dbReference>
<accession>A0A1F6EF19</accession>
<dbReference type="InterPro" id="IPR005247">
    <property type="entry name" value="YbhB_YbcL/LppC-like"/>
</dbReference>
<dbReference type="InterPro" id="IPR036610">
    <property type="entry name" value="PEBP-like_sf"/>
</dbReference>
<reference evidence="1 2" key="1">
    <citation type="journal article" date="2016" name="Nat. Commun.">
        <title>Thousands of microbial genomes shed light on interconnected biogeochemical processes in an aquifer system.</title>
        <authorList>
            <person name="Anantharaman K."/>
            <person name="Brown C.T."/>
            <person name="Hug L.A."/>
            <person name="Sharon I."/>
            <person name="Castelle C.J."/>
            <person name="Probst A.J."/>
            <person name="Thomas B.C."/>
            <person name="Singh A."/>
            <person name="Wilkins M.J."/>
            <person name="Karaoz U."/>
            <person name="Brodie E.L."/>
            <person name="Williams K.H."/>
            <person name="Hubbard S.S."/>
            <person name="Banfield J.F."/>
        </authorList>
    </citation>
    <scope>NUCLEOTIDE SEQUENCE [LARGE SCALE GENOMIC DNA]</scope>
</reference>
<dbReference type="Gene3D" id="3.90.280.10">
    <property type="entry name" value="PEBP-like"/>
    <property type="match status" value="1"/>
</dbReference>
<evidence type="ECO:0000313" key="2">
    <source>
        <dbReference type="Proteomes" id="UP000178392"/>
    </source>
</evidence>
<dbReference type="EMBL" id="MFLS01000011">
    <property type="protein sequence ID" value="OGG72243.1"/>
    <property type="molecule type" value="Genomic_DNA"/>
</dbReference>
<gene>
    <name evidence="1" type="ORF">A3E65_01870</name>
</gene>
<name>A0A1F6EF19_9BACT</name>
<dbReference type="Pfam" id="PF01161">
    <property type="entry name" value="PBP"/>
    <property type="match status" value="1"/>
</dbReference>
<dbReference type="AlphaFoldDB" id="A0A1F6EF19"/>
<evidence type="ECO:0000313" key="1">
    <source>
        <dbReference type="EMBL" id="OGG72243.1"/>
    </source>
</evidence>
<protein>
    <recommendedName>
        <fullName evidence="3">Kinase inhibitor</fullName>
    </recommendedName>
</protein>